<keyword evidence="7 10" id="KW-0560">Oxidoreductase</keyword>
<evidence type="ECO:0008006" key="14">
    <source>
        <dbReference type="Google" id="ProtNLM"/>
    </source>
</evidence>
<evidence type="ECO:0000256" key="7">
    <source>
        <dbReference type="ARBA" id="ARBA00023002"/>
    </source>
</evidence>
<feature type="non-terminal residue" evidence="12">
    <location>
        <position position="280"/>
    </location>
</feature>
<keyword evidence="9 11" id="KW-0472">Membrane</keyword>
<evidence type="ECO:0000256" key="6">
    <source>
        <dbReference type="ARBA" id="ARBA00022989"/>
    </source>
</evidence>
<evidence type="ECO:0000256" key="1">
    <source>
        <dbReference type="ARBA" id="ARBA00004141"/>
    </source>
</evidence>
<gene>
    <name evidence="12" type="ORF">M8C21_015928</name>
</gene>
<dbReference type="GO" id="GO:0042761">
    <property type="term" value="P:very long-chain fatty acid biosynthetic process"/>
    <property type="evidence" value="ECO:0007669"/>
    <property type="project" value="TreeGrafter"/>
</dbReference>
<name>A0AAD5D6J8_AMBAR</name>
<feature type="transmembrane region" description="Helical" evidence="11">
    <location>
        <begin position="60"/>
        <end position="78"/>
    </location>
</feature>
<protein>
    <recommendedName>
        <fullName evidence="14">Fatty acid desaturase domain-containing protein</fullName>
    </recommendedName>
</protein>
<evidence type="ECO:0000313" key="12">
    <source>
        <dbReference type="EMBL" id="KAI7754788.1"/>
    </source>
</evidence>
<keyword evidence="10" id="KW-0444">Lipid biosynthesis</keyword>
<evidence type="ECO:0000256" key="2">
    <source>
        <dbReference type="ARBA" id="ARBA00005189"/>
    </source>
</evidence>
<comment type="cofactor">
    <cofactor evidence="10">
        <name>Fe(2+)</name>
        <dbReference type="ChEBI" id="CHEBI:29033"/>
    </cofactor>
</comment>
<dbReference type="Proteomes" id="UP001206925">
    <property type="component" value="Unassembled WGS sequence"/>
</dbReference>
<dbReference type="GO" id="GO:0005789">
    <property type="term" value="C:endoplasmic reticulum membrane"/>
    <property type="evidence" value="ECO:0007669"/>
    <property type="project" value="TreeGrafter"/>
</dbReference>
<comment type="domain">
    <text evidence="10">The histidine box domains are involved in binding the catalytic metal ions.</text>
</comment>
<evidence type="ECO:0000256" key="11">
    <source>
        <dbReference type="SAM" id="Phobius"/>
    </source>
</evidence>
<dbReference type="PANTHER" id="PTHR11351:SF75">
    <property type="entry name" value="ACYL-COA DESATURASE"/>
    <property type="match status" value="1"/>
</dbReference>
<comment type="subcellular location">
    <subcellularLocation>
        <location evidence="1">Membrane</location>
        <topology evidence="1">Multi-pass membrane protein</topology>
    </subcellularLocation>
</comment>
<keyword evidence="13" id="KW-1185">Reference proteome</keyword>
<comment type="similarity">
    <text evidence="3 10">Belongs to the fatty acid desaturase type 1 family.</text>
</comment>
<evidence type="ECO:0000256" key="4">
    <source>
        <dbReference type="ARBA" id="ARBA00022692"/>
    </source>
</evidence>
<keyword evidence="5" id="KW-0276">Fatty acid metabolism</keyword>
<dbReference type="PRINTS" id="PR00075">
    <property type="entry name" value="FACDDSATRASE"/>
</dbReference>
<accession>A0AAD5D6J8</accession>
<proteinExistence type="inferred from homology"/>
<evidence type="ECO:0000256" key="3">
    <source>
        <dbReference type="ARBA" id="ARBA00009295"/>
    </source>
</evidence>
<dbReference type="GO" id="GO:0016717">
    <property type="term" value="F:oxidoreductase activity, acting on paired donors, with oxidation of a pair of donors resulting in the reduction of molecular oxygen to two molecules of water"/>
    <property type="evidence" value="ECO:0007669"/>
    <property type="project" value="InterPro"/>
</dbReference>
<organism evidence="12 13">
    <name type="scientific">Ambrosia artemisiifolia</name>
    <name type="common">Common ragweed</name>
    <dbReference type="NCBI Taxonomy" id="4212"/>
    <lineage>
        <taxon>Eukaryota</taxon>
        <taxon>Viridiplantae</taxon>
        <taxon>Streptophyta</taxon>
        <taxon>Embryophyta</taxon>
        <taxon>Tracheophyta</taxon>
        <taxon>Spermatophyta</taxon>
        <taxon>Magnoliopsida</taxon>
        <taxon>eudicotyledons</taxon>
        <taxon>Gunneridae</taxon>
        <taxon>Pentapetalae</taxon>
        <taxon>asterids</taxon>
        <taxon>campanulids</taxon>
        <taxon>Asterales</taxon>
        <taxon>Asteraceae</taxon>
        <taxon>Asteroideae</taxon>
        <taxon>Heliantheae alliance</taxon>
        <taxon>Heliantheae</taxon>
        <taxon>Ambrosia</taxon>
    </lineage>
</organism>
<keyword evidence="6 11" id="KW-1133">Transmembrane helix</keyword>
<dbReference type="AlphaFoldDB" id="A0AAD5D6J8"/>
<evidence type="ECO:0000313" key="13">
    <source>
        <dbReference type="Proteomes" id="UP001206925"/>
    </source>
</evidence>
<evidence type="ECO:0000256" key="9">
    <source>
        <dbReference type="ARBA" id="ARBA00023136"/>
    </source>
</evidence>
<dbReference type="EMBL" id="JAMZMK010002475">
    <property type="protein sequence ID" value="KAI7754788.1"/>
    <property type="molecule type" value="Genomic_DNA"/>
</dbReference>
<evidence type="ECO:0000256" key="5">
    <source>
        <dbReference type="ARBA" id="ARBA00022832"/>
    </source>
</evidence>
<comment type="pathway">
    <text evidence="2">Lipid metabolism.</text>
</comment>
<comment type="caution">
    <text evidence="12">The sequence shown here is derived from an EMBL/GenBank/DDBJ whole genome shotgun (WGS) entry which is preliminary data.</text>
</comment>
<reference evidence="12" key="1">
    <citation type="submission" date="2022-06" db="EMBL/GenBank/DDBJ databases">
        <title>Uncovering the hologenomic basis of an extraordinary plant invasion.</title>
        <authorList>
            <person name="Bieker V.C."/>
            <person name="Martin M.D."/>
            <person name="Gilbert T."/>
            <person name="Hodgins K."/>
            <person name="Battlay P."/>
            <person name="Petersen B."/>
            <person name="Wilson J."/>
        </authorList>
    </citation>
    <scope>NUCLEOTIDE SEQUENCE</scope>
    <source>
        <strain evidence="12">AA19_3_7</strain>
        <tissue evidence="12">Leaf</tissue>
    </source>
</reference>
<keyword evidence="8" id="KW-0443">Lipid metabolism</keyword>
<evidence type="ECO:0000256" key="8">
    <source>
        <dbReference type="ARBA" id="ARBA00023098"/>
    </source>
</evidence>
<dbReference type="CDD" id="cd03505">
    <property type="entry name" value="Delta9-FADS-like"/>
    <property type="match status" value="1"/>
</dbReference>
<dbReference type="InterPro" id="IPR015876">
    <property type="entry name" value="Acyl-CoA_DS"/>
</dbReference>
<keyword evidence="10" id="KW-0275">Fatty acid biosynthesis</keyword>
<sequence>VKENDNGGIIRRLKMMILEYDVVWYISQKSVQVVRKKKLGKSGLQVVTLKRKVVVMLKETNLCWLIGMFLLGSCAPFVYHPDAFRVSVVLSLLSGFGVTLGYHRLLTHRSFKVPKLVEYFFAYCGVHALQRDPIVWVRTHKLHHKHADTQMDPNAPTQGVWLSYLGWFLYNNYVATKKRQTPRSCGEKSNVSELEAQGFYRFLNDTYFWHPTALATLLYLYGGFPYLAWGMGMRITILHLTTYIQNSVNHRWGERAWNTPDTSTNSWYVGVDAMFGRGLA</sequence>
<feature type="transmembrane region" description="Helical" evidence="11">
    <location>
        <begin position="84"/>
        <end position="102"/>
    </location>
</feature>
<keyword evidence="4 10" id="KW-0812">Transmembrane</keyword>
<evidence type="ECO:0000256" key="10">
    <source>
        <dbReference type="RuleBase" id="RU000581"/>
    </source>
</evidence>
<dbReference type="PANTHER" id="PTHR11351">
    <property type="entry name" value="ACYL-COA DESATURASE"/>
    <property type="match status" value="1"/>
</dbReference>